<comment type="caution">
    <text evidence="2">The sequence shown here is derived from an EMBL/GenBank/DDBJ whole genome shotgun (WGS) entry which is preliminary data.</text>
</comment>
<dbReference type="NCBIfam" id="TIGR02595">
    <property type="entry name" value="PEP_CTERM"/>
    <property type="match status" value="1"/>
</dbReference>
<evidence type="ECO:0000313" key="2">
    <source>
        <dbReference type="EMBL" id="MBK1713620.1"/>
    </source>
</evidence>
<sequence>MRGQQPLLAFDADGVEQDVARVAQKLVVSHVRLQLFPETALSGSGRGVGHGRRLGQARRPHHLQETAVPTLQHCVAAAVLAAGLGSSARAAELVDFDEFSERFQGAASFVSGPLTFSSDSGYLGVEIAAPANGADNGTPYLVDARGSFGFARSDGQAFVLDSFDIGQSWFTSAPTASVTVSYDRVGGGTTSETLTLTHDFSSFARGLAVTAVHFDLTDGSLGGGYVALDNITISAVPEPATWASFALGLAALGAARRRRPG</sequence>
<gene>
    <name evidence="2" type="ORF">CKO43_12605</name>
</gene>
<organism evidence="2 3">
    <name type="scientific">Rubrivivax gelatinosus</name>
    <name type="common">Rhodocyclus gelatinosus</name>
    <name type="synonym">Rhodopseudomonas gelatinosa</name>
    <dbReference type="NCBI Taxonomy" id="28068"/>
    <lineage>
        <taxon>Bacteria</taxon>
        <taxon>Pseudomonadati</taxon>
        <taxon>Pseudomonadota</taxon>
        <taxon>Betaproteobacteria</taxon>
        <taxon>Burkholderiales</taxon>
        <taxon>Sphaerotilaceae</taxon>
        <taxon>Rubrivivax</taxon>
    </lineage>
</organism>
<dbReference type="InterPro" id="IPR013424">
    <property type="entry name" value="Ice-binding_C"/>
</dbReference>
<dbReference type="Pfam" id="PF07589">
    <property type="entry name" value="PEP-CTERM"/>
    <property type="match status" value="1"/>
</dbReference>
<proteinExistence type="predicted"/>
<dbReference type="Proteomes" id="UP001041814">
    <property type="component" value="Unassembled WGS sequence"/>
</dbReference>
<reference evidence="2" key="1">
    <citation type="submission" date="2017-08" db="EMBL/GenBank/DDBJ databases">
        <authorList>
            <person name="Imhoff J.F."/>
            <person name="Rahn T."/>
            <person name="Kuenzel S."/>
            <person name="Neulinger S.C."/>
        </authorList>
    </citation>
    <scope>NUCLEOTIDE SEQUENCE</scope>
    <source>
        <strain evidence="2">IM 151</strain>
    </source>
</reference>
<evidence type="ECO:0000313" key="3">
    <source>
        <dbReference type="Proteomes" id="UP001041814"/>
    </source>
</evidence>
<evidence type="ECO:0000259" key="1">
    <source>
        <dbReference type="Pfam" id="PF07589"/>
    </source>
</evidence>
<dbReference type="EMBL" id="NRRU01000042">
    <property type="protein sequence ID" value="MBK1713620.1"/>
    <property type="molecule type" value="Genomic_DNA"/>
</dbReference>
<name>A0ABS1DVH0_RUBGE</name>
<feature type="domain" description="Ice-binding protein C-terminal" evidence="1">
    <location>
        <begin position="235"/>
        <end position="258"/>
    </location>
</feature>
<keyword evidence="3" id="KW-1185">Reference proteome</keyword>
<reference evidence="2" key="2">
    <citation type="journal article" date="2020" name="Microorganisms">
        <title>Osmotic Adaptation and Compatible Solute Biosynthesis of Phototrophic Bacteria as Revealed from Genome Analyses.</title>
        <authorList>
            <person name="Imhoff J.F."/>
            <person name="Rahn T."/>
            <person name="Kunzel S."/>
            <person name="Keller A."/>
            <person name="Neulinger S.C."/>
        </authorList>
    </citation>
    <scope>NUCLEOTIDE SEQUENCE</scope>
    <source>
        <strain evidence="2">IM 151</strain>
    </source>
</reference>
<accession>A0ABS1DVH0</accession>
<protein>
    <recommendedName>
        <fullName evidence="1">Ice-binding protein C-terminal domain-containing protein</fullName>
    </recommendedName>
</protein>